<feature type="compositionally biased region" description="Low complexity" evidence="1">
    <location>
        <begin position="84"/>
        <end position="99"/>
    </location>
</feature>
<evidence type="ECO:0000256" key="1">
    <source>
        <dbReference type="SAM" id="MobiDB-lite"/>
    </source>
</evidence>
<dbReference type="EMBL" id="PQXO01000888">
    <property type="protein sequence ID" value="TGO82198.1"/>
    <property type="molecule type" value="Genomic_DNA"/>
</dbReference>
<feature type="compositionally biased region" description="Polar residues" evidence="1">
    <location>
        <begin position="131"/>
        <end position="143"/>
    </location>
</feature>
<protein>
    <submittedName>
        <fullName evidence="2">Uncharacterized protein</fullName>
    </submittedName>
</protein>
<feature type="region of interest" description="Disordered" evidence="1">
    <location>
        <begin position="1"/>
        <end position="244"/>
    </location>
</feature>
<evidence type="ECO:0000313" key="3">
    <source>
        <dbReference type="Proteomes" id="UP000297280"/>
    </source>
</evidence>
<dbReference type="OrthoDB" id="3547721at2759"/>
<comment type="caution">
    <text evidence="2">The sequence shown here is derived from an EMBL/GenBank/DDBJ whole genome shotgun (WGS) entry which is preliminary data.</text>
</comment>
<proteinExistence type="predicted"/>
<reference evidence="2 3" key="1">
    <citation type="submission" date="2017-12" db="EMBL/GenBank/DDBJ databases">
        <title>Comparative genomics of Botrytis spp.</title>
        <authorList>
            <person name="Valero-Jimenez C.A."/>
            <person name="Tapia P."/>
            <person name="Veloso J."/>
            <person name="Silva-Moreno E."/>
            <person name="Staats M."/>
            <person name="Valdes J.H."/>
            <person name="Van Kan J.A.L."/>
        </authorList>
    </citation>
    <scope>NUCLEOTIDE SEQUENCE [LARGE SCALE GENOMIC DNA]</scope>
    <source>
        <strain evidence="2 3">MUCL3349</strain>
    </source>
</reference>
<evidence type="ECO:0000313" key="2">
    <source>
        <dbReference type="EMBL" id="TGO82198.1"/>
    </source>
</evidence>
<keyword evidence="3" id="KW-1185">Reference proteome</keyword>
<feature type="compositionally biased region" description="Polar residues" evidence="1">
    <location>
        <begin position="53"/>
        <end position="82"/>
    </location>
</feature>
<name>A0A4Z1K9R8_9HELO</name>
<dbReference type="AlphaFoldDB" id="A0A4Z1K9R8"/>
<gene>
    <name evidence="2" type="ORF">BPOR_0893g00020</name>
</gene>
<feature type="compositionally biased region" description="Polar residues" evidence="1">
    <location>
        <begin position="1"/>
        <end position="14"/>
    </location>
</feature>
<dbReference type="Proteomes" id="UP000297280">
    <property type="component" value="Unassembled WGS sequence"/>
</dbReference>
<accession>A0A4Z1K9R8</accession>
<feature type="compositionally biased region" description="Polar residues" evidence="1">
    <location>
        <begin position="227"/>
        <end position="243"/>
    </location>
</feature>
<organism evidence="2 3">
    <name type="scientific">Botrytis porri</name>
    <dbReference type="NCBI Taxonomy" id="87229"/>
    <lineage>
        <taxon>Eukaryota</taxon>
        <taxon>Fungi</taxon>
        <taxon>Dikarya</taxon>
        <taxon>Ascomycota</taxon>
        <taxon>Pezizomycotina</taxon>
        <taxon>Leotiomycetes</taxon>
        <taxon>Helotiales</taxon>
        <taxon>Sclerotiniaceae</taxon>
        <taxon>Botrytis</taxon>
    </lineage>
</organism>
<feature type="compositionally biased region" description="Polar residues" evidence="1">
    <location>
        <begin position="100"/>
        <end position="117"/>
    </location>
</feature>
<sequence>MSLNDFSIGSSSRGYGQFDKFGQPQRQSYGGGQPRTHQHGSGGSTIKLPPVSLTDTPSPYPTNDNPLPPFSSFQITAAQPSYHSARASSTTSLRSPGSSNVPATHSHSVTTIQSQHYPISEPRVREASYPLNDTQRFQESGSRNYRLLAPSQRSTMKHRGKESTDSMQHFPAGVPTSMQSSPPSPGRLERDIGTSSSREATKEQSRRRHKANKGLIPRRSSRIASMLPQQSLQGYSKSNSHSTEAIAAESGMECRQPGCEEQINTNATFGACRLHHDQLSTWDFLYCEAEKRNFHHPAAHFPNGQCINKKDNPDSRWCDYHSKTNYHSRPVFLKSLDGKAGKWFVGRNEGIADLPPGYGTSMAQSSFDHRSSLDSDS</sequence>